<feature type="region of interest" description="Disordered" evidence="1">
    <location>
        <begin position="63"/>
        <end position="94"/>
    </location>
</feature>
<dbReference type="AlphaFoldDB" id="A0AAV7YT78"/>
<dbReference type="EMBL" id="JANTQA010000047">
    <property type="protein sequence ID" value="KAJ3432140.1"/>
    <property type="molecule type" value="Genomic_DNA"/>
</dbReference>
<dbReference type="Proteomes" id="UP001146793">
    <property type="component" value="Unassembled WGS sequence"/>
</dbReference>
<proteinExistence type="predicted"/>
<feature type="compositionally biased region" description="Basic and acidic residues" evidence="1">
    <location>
        <begin position="13"/>
        <end position="22"/>
    </location>
</feature>
<sequence length="94" mass="11794">MERKGKKQKKSRKEKEKEKGKIDEFDPEMNLENRIKLKNENKTAWNLYNILWKDMWEKNIFERETRNQNKNRPIPKSKNAWMERNQFRNNQNRK</sequence>
<protein>
    <submittedName>
        <fullName evidence="2">Uncharacterized protein</fullName>
    </submittedName>
</protein>
<accession>A0AAV7YT78</accession>
<reference evidence="2" key="1">
    <citation type="submission" date="2022-08" db="EMBL/GenBank/DDBJ databases">
        <title>Novel sulphate-reducing endosymbionts in the free-living metamonad Anaeramoeba.</title>
        <authorList>
            <person name="Jerlstrom-Hultqvist J."/>
            <person name="Cepicka I."/>
            <person name="Gallot-Lavallee L."/>
            <person name="Salas-Leiva D."/>
            <person name="Curtis B.A."/>
            <person name="Zahonova K."/>
            <person name="Pipaliya S."/>
            <person name="Dacks J."/>
            <person name="Roger A.J."/>
        </authorList>
    </citation>
    <scope>NUCLEOTIDE SEQUENCE</scope>
    <source>
        <strain evidence="2">Busselton2</strain>
    </source>
</reference>
<comment type="caution">
    <text evidence="2">The sequence shown here is derived from an EMBL/GenBank/DDBJ whole genome shotgun (WGS) entry which is preliminary data.</text>
</comment>
<feature type="region of interest" description="Disordered" evidence="1">
    <location>
        <begin position="1"/>
        <end position="22"/>
    </location>
</feature>
<gene>
    <name evidence="2" type="ORF">M0812_21071</name>
</gene>
<evidence type="ECO:0000313" key="3">
    <source>
        <dbReference type="Proteomes" id="UP001146793"/>
    </source>
</evidence>
<organism evidence="2 3">
    <name type="scientific">Anaeramoeba flamelloides</name>
    <dbReference type="NCBI Taxonomy" id="1746091"/>
    <lineage>
        <taxon>Eukaryota</taxon>
        <taxon>Metamonada</taxon>
        <taxon>Anaeramoebidae</taxon>
        <taxon>Anaeramoeba</taxon>
    </lineage>
</organism>
<name>A0AAV7YT78_9EUKA</name>
<evidence type="ECO:0000256" key="1">
    <source>
        <dbReference type="SAM" id="MobiDB-lite"/>
    </source>
</evidence>
<feature type="compositionally biased region" description="Basic residues" evidence="1">
    <location>
        <begin position="1"/>
        <end position="12"/>
    </location>
</feature>
<evidence type="ECO:0000313" key="2">
    <source>
        <dbReference type="EMBL" id="KAJ3432140.1"/>
    </source>
</evidence>